<keyword evidence="2" id="KW-0813">Transport</keyword>
<reference evidence="8 9" key="1">
    <citation type="submission" date="2019-12" db="EMBL/GenBank/DDBJ databases">
        <title>Genomic-based taxomic classification of the family Erythrobacteraceae.</title>
        <authorList>
            <person name="Xu L."/>
        </authorList>
    </citation>
    <scope>NUCLEOTIDE SEQUENCE [LARGE SCALE GENOMIC DNA]</scope>
    <source>
        <strain evidence="8 9">LMG 29518</strain>
    </source>
</reference>
<dbReference type="OrthoDB" id="7400989at2"/>
<dbReference type="PANTHER" id="PTHR23505">
    <property type="entry name" value="SPINSTER"/>
    <property type="match status" value="1"/>
</dbReference>
<dbReference type="PROSITE" id="PS50850">
    <property type="entry name" value="MFS"/>
    <property type="match status" value="1"/>
</dbReference>
<dbReference type="Proteomes" id="UP000438476">
    <property type="component" value="Unassembled WGS sequence"/>
</dbReference>
<feature type="transmembrane region" description="Helical" evidence="6">
    <location>
        <begin position="63"/>
        <end position="82"/>
    </location>
</feature>
<dbReference type="SUPFAM" id="SSF103473">
    <property type="entry name" value="MFS general substrate transporter"/>
    <property type="match status" value="1"/>
</dbReference>
<dbReference type="InterPro" id="IPR020846">
    <property type="entry name" value="MFS_dom"/>
</dbReference>
<evidence type="ECO:0000256" key="2">
    <source>
        <dbReference type="ARBA" id="ARBA00022448"/>
    </source>
</evidence>
<keyword evidence="5 6" id="KW-0472">Membrane</keyword>
<dbReference type="AlphaFoldDB" id="A0A6I4T9J7"/>
<evidence type="ECO:0000259" key="7">
    <source>
        <dbReference type="PROSITE" id="PS50850"/>
    </source>
</evidence>
<evidence type="ECO:0000313" key="9">
    <source>
        <dbReference type="Proteomes" id="UP000438476"/>
    </source>
</evidence>
<feature type="transmembrane region" description="Helical" evidence="6">
    <location>
        <begin position="185"/>
        <end position="204"/>
    </location>
</feature>
<feature type="transmembrane region" description="Helical" evidence="6">
    <location>
        <begin position="307"/>
        <end position="326"/>
    </location>
</feature>
<feature type="transmembrane region" description="Helical" evidence="6">
    <location>
        <begin position="121"/>
        <end position="142"/>
    </location>
</feature>
<evidence type="ECO:0000256" key="3">
    <source>
        <dbReference type="ARBA" id="ARBA00022692"/>
    </source>
</evidence>
<feature type="transmembrane region" description="Helical" evidence="6">
    <location>
        <begin position="28"/>
        <end position="51"/>
    </location>
</feature>
<keyword evidence="3 6" id="KW-0812">Transmembrane</keyword>
<evidence type="ECO:0000256" key="5">
    <source>
        <dbReference type="ARBA" id="ARBA00023136"/>
    </source>
</evidence>
<dbReference type="PANTHER" id="PTHR23505:SF79">
    <property type="entry name" value="PROTEIN SPINSTER"/>
    <property type="match status" value="1"/>
</dbReference>
<proteinExistence type="predicted"/>
<evidence type="ECO:0000256" key="6">
    <source>
        <dbReference type="SAM" id="Phobius"/>
    </source>
</evidence>
<dbReference type="Pfam" id="PF07690">
    <property type="entry name" value="MFS_1"/>
    <property type="match status" value="1"/>
</dbReference>
<keyword evidence="4 6" id="KW-1133">Transmembrane helix</keyword>
<dbReference type="CDD" id="cd17328">
    <property type="entry name" value="MFS_spinster_like"/>
    <property type="match status" value="1"/>
</dbReference>
<feature type="domain" description="Major facilitator superfamily (MFS) profile" evidence="7">
    <location>
        <begin position="29"/>
        <end position="455"/>
    </location>
</feature>
<dbReference type="GO" id="GO:0016020">
    <property type="term" value="C:membrane"/>
    <property type="evidence" value="ECO:0007669"/>
    <property type="project" value="UniProtKB-SubCell"/>
</dbReference>
<keyword evidence="9" id="KW-1185">Reference proteome</keyword>
<gene>
    <name evidence="8" type="ORF">GRI91_13785</name>
</gene>
<accession>A0A6I4T9J7</accession>
<comment type="subcellular location">
    <subcellularLocation>
        <location evidence="1">Membrane</location>
        <topology evidence="1">Multi-pass membrane protein</topology>
    </subcellularLocation>
</comment>
<dbReference type="RefSeq" id="WP_160737270.1">
    <property type="nucleotide sequence ID" value="NZ_WTYT01000006.1"/>
</dbReference>
<name>A0A6I4T9J7_9SPHN</name>
<protein>
    <submittedName>
        <fullName evidence="8">MFS transporter</fullName>
    </submittedName>
</protein>
<dbReference type="InterPro" id="IPR036259">
    <property type="entry name" value="MFS_trans_sf"/>
</dbReference>
<feature type="transmembrane region" description="Helical" evidence="6">
    <location>
        <begin position="154"/>
        <end position="173"/>
    </location>
</feature>
<evidence type="ECO:0000313" key="8">
    <source>
        <dbReference type="EMBL" id="MXO66831.1"/>
    </source>
</evidence>
<feature type="transmembrane region" description="Helical" evidence="6">
    <location>
        <begin position="275"/>
        <end position="295"/>
    </location>
</feature>
<feature type="transmembrane region" description="Helical" evidence="6">
    <location>
        <begin position="94"/>
        <end position="115"/>
    </location>
</feature>
<dbReference type="GO" id="GO:0022857">
    <property type="term" value="F:transmembrane transporter activity"/>
    <property type="evidence" value="ECO:0007669"/>
    <property type="project" value="InterPro"/>
</dbReference>
<dbReference type="InterPro" id="IPR011701">
    <property type="entry name" value="MFS"/>
</dbReference>
<feature type="transmembrane region" description="Helical" evidence="6">
    <location>
        <begin position="367"/>
        <end position="389"/>
    </location>
</feature>
<evidence type="ECO:0000256" key="4">
    <source>
        <dbReference type="ARBA" id="ARBA00022989"/>
    </source>
</evidence>
<organism evidence="8 9">
    <name type="scientific">Altericroceibacterium endophyticum</name>
    <dbReference type="NCBI Taxonomy" id="1808508"/>
    <lineage>
        <taxon>Bacteria</taxon>
        <taxon>Pseudomonadati</taxon>
        <taxon>Pseudomonadota</taxon>
        <taxon>Alphaproteobacteria</taxon>
        <taxon>Sphingomonadales</taxon>
        <taxon>Erythrobacteraceae</taxon>
        <taxon>Altericroceibacterium</taxon>
    </lineage>
</organism>
<dbReference type="Gene3D" id="1.20.1250.20">
    <property type="entry name" value="MFS general substrate transporter like domains"/>
    <property type="match status" value="1"/>
</dbReference>
<sequence length="460" mass="49206">MNDQNISAGASANSGDEVPPAARKYPTWLVILLILVATSSFIDRVIVATLGPSIKEDLGITDGQFGMLTGLGFAFLYATFGMPLARLADRGNRVSLMAIATAVWSVMTALSGMAVNFFQLLLLRVGVGIGEAAASPCTISLIGDTFPREKRASALAIVALGSSLGSLIGGFGGGWLGEHVGWREAFVIVGLPGLLLAVLIHFTLKEPERGQFEANTRFGPETPPFTAVMKEIFSRKAFLFMSLGCGMTSFVNFGVLMFLPIYLGRAFEMSMTQAGLLFGIVTSVSNAIGTLVGGYGSDWAAKRDIRWYAWLPALCVLITAPLYIIGLLQSEWIVAMPIITCAAIFVFTFYAPTFAATQNMMQPRMRATASAVLIFFQNVVGMGLGPLFVGLMSDHFAARAFRGEGDYLAQCVDQLGTLNQSCNLAATSGIQTAMVCCVLFLGLASLSYFLAGRTIRKDFI</sequence>
<comment type="caution">
    <text evidence="8">The sequence shown here is derived from an EMBL/GenBank/DDBJ whole genome shotgun (WGS) entry which is preliminary data.</text>
</comment>
<dbReference type="EMBL" id="WTYT01000006">
    <property type="protein sequence ID" value="MXO66831.1"/>
    <property type="molecule type" value="Genomic_DNA"/>
</dbReference>
<feature type="transmembrane region" description="Helical" evidence="6">
    <location>
        <begin position="238"/>
        <end position="263"/>
    </location>
</feature>
<feature type="transmembrane region" description="Helical" evidence="6">
    <location>
        <begin position="332"/>
        <end position="355"/>
    </location>
</feature>
<feature type="transmembrane region" description="Helical" evidence="6">
    <location>
        <begin position="430"/>
        <end position="451"/>
    </location>
</feature>
<evidence type="ECO:0000256" key="1">
    <source>
        <dbReference type="ARBA" id="ARBA00004141"/>
    </source>
</evidence>
<dbReference type="InterPro" id="IPR044770">
    <property type="entry name" value="MFS_spinster-like"/>
</dbReference>